<evidence type="ECO:0008006" key="3">
    <source>
        <dbReference type="Google" id="ProtNLM"/>
    </source>
</evidence>
<dbReference type="Proteomes" id="UP001205890">
    <property type="component" value="Unassembled WGS sequence"/>
</dbReference>
<gene>
    <name evidence="1" type="ORF">NK718_03240</name>
</gene>
<dbReference type="InterPro" id="IPR038482">
    <property type="entry name" value="Tp34-type_sf"/>
</dbReference>
<reference evidence="1 2" key="1">
    <citation type="submission" date="2022-07" db="EMBL/GenBank/DDBJ databases">
        <authorList>
            <person name="Li W.-J."/>
            <person name="Deng Q.-Q."/>
        </authorList>
    </citation>
    <scope>NUCLEOTIDE SEQUENCE [LARGE SCALE GENOMIC DNA]</scope>
    <source>
        <strain evidence="1 2">SYSU M60028</strain>
    </source>
</reference>
<proteinExistence type="predicted"/>
<dbReference type="EMBL" id="JANCLU010000002">
    <property type="protein sequence ID" value="MCP8937518.1"/>
    <property type="molecule type" value="Genomic_DNA"/>
</dbReference>
<evidence type="ECO:0000313" key="2">
    <source>
        <dbReference type="Proteomes" id="UP001205890"/>
    </source>
</evidence>
<protein>
    <recommendedName>
        <fullName evidence="3">Fe2+ transport protein</fullName>
    </recommendedName>
</protein>
<accession>A0ABT1LB91</accession>
<dbReference type="RefSeq" id="WP_254738579.1">
    <property type="nucleotide sequence ID" value="NZ_JANCLU010000002.1"/>
</dbReference>
<keyword evidence="2" id="KW-1185">Reference proteome</keyword>
<evidence type="ECO:0000313" key="1">
    <source>
        <dbReference type="EMBL" id="MCP8937518.1"/>
    </source>
</evidence>
<organism evidence="1 2">
    <name type="scientific">Alsobacter ponti</name>
    <dbReference type="NCBI Taxonomy" id="2962936"/>
    <lineage>
        <taxon>Bacteria</taxon>
        <taxon>Pseudomonadati</taxon>
        <taxon>Pseudomonadota</taxon>
        <taxon>Alphaproteobacteria</taxon>
        <taxon>Hyphomicrobiales</taxon>
        <taxon>Alsobacteraceae</taxon>
        <taxon>Alsobacter</taxon>
    </lineage>
</organism>
<name>A0ABT1LB91_9HYPH</name>
<comment type="caution">
    <text evidence="1">The sequence shown here is derived from an EMBL/GenBank/DDBJ whole genome shotgun (WGS) entry which is preliminary data.</text>
</comment>
<sequence>MSDDPKPPTTPSEEAGRIGLALARAEGAAYGLALKHMTGMVAEFGEEQRHGDYSVALALEKAEGLYMWSGDGLEWREPTTENLHVEVAVRDAADGRFLPALDIDVSIADASGREVAQLRVPFLWHPTLYHYGQNVAVPVLRDATVTVRFPPPTFPRHDEVNGRRFLEPAEVRFGPVDLSFLEEK</sequence>
<dbReference type="Gene3D" id="2.60.40.2480">
    <property type="entry name" value="Periplasmic metal-binding protein Tp34-type"/>
    <property type="match status" value="1"/>
</dbReference>